<gene>
    <name evidence="1" type="ORF">mRhiFer1_016865</name>
</gene>
<evidence type="ECO:0000313" key="2">
    <source>
        <dbReference type="Proteomes" id="UP000585614"/>
    </source>
</evidence>
<reference evidence="1 2" key="1">
    <citation type="journal article" date="2020" name="Nature">
        <title>Six reference-quality genomes reveal evolution of bat adaptations.</title>
        <authorList>
            <person name="Jebb D."/>
            <person name="Huang Z."/>
            <person name="Pippel M."/>
            <person name="Hughes G.M."/>
            <person name="Lavrichenko K."/>
            <person name="Devanna P."/>
            <person name="Winkler S."/>
            <person name="Jermiin L.S."/>
            <person name="Skirmuntt E.C."/>
            <person name="Katzourakis A."/>
            <person name="Burkitt-Gray L."/>
            <person name="Ray D.A."/>
            <person name="Sullivan K.A.M."/>
            <person name="Roscito J.G."/>
            <person name="Kirilenko B.M."/>
            <person name="Davalos L.M."/>
            <person name="Corthals A.P."/>
            <person name="Power M.L."/>
            <person name="Jones G."/>
            <person name="Ransome R.D."/>
            <person name="Dechmann D.K.N."/>
            <person name="Locatelli A.G."/>
            <person name="Puechmaille S.J."/>
            <person name="Fedrigo O."/>
            <person name="Jarvis E.D."/>
            <person name="Hiller M."/>
            <person name="Vernes S.C."/>
            <person name="Myers E.W."/>
            <person name="Teeling E.C."/>
        </authorList>
    </citation>
    <scope>NUCLEOTIDE SEQUENCE [LARGE SCALE GENOMIC DNA]</scope>
    <source>
        <strain evidence="1">MRhiFer1</strain>
        <tissue evidence="1">Lung</tissue>
    </source>
</reference>
<evidence type="ECO:0000313" key="1">
    <source>
        <dbReference type="EMBL" id="KAF6372626.1"/>
    </source>
</evidence>
<dbReference type="Proteomes" id="UP000585614">
    <property type="component" value="Unassembled WGS sequence"/>
</dbReference>
<dbReference type="AlphaFoldDB" id="A0A7J7ZF98"/>
<organism evidence="1 2">
    <name type="scientific">Rhinolophus ferrumequinum</name>
    <name type="common">Greater horseshoe bat</name>
    <dbReference type="NCBI Taxonomy" id="59479"/>
    <lineage>
        <taxon>Eukaryota</taxon>
        <taxon>Metazoa</taxon>
        <taxon>Chordata</taxon>
        <taxon>Craniata</taxon>
        <taxon>Vertebrata</taxon>
        <taxon>Euteleostomi</taxon>
        <taxon>Mammalia</taxon>
        <taxon>Eutheria</taxon>
        <taxon>Laurasiatheria</taxon>
        <taxon>Chiroptera</taxon>
        <taxon>Yinpterochiroptera</taxon>
        <taxon>Rhinolophoidea</taxon>
        <taxon>Rhinolophidae</taxon>
        <taxon>Rhinolophinae</taxon>
        <taxon>Rhinolophus</taxon>
    </lineage>
</organism>
<name>A0A7J7ZF98_RHIFE</name>
<accession>A0A7J7ZF98</accession>
<dbReference type="EMBL" id="JACAGC010000004">
    <property type="protein sequence ID" value="KAF6372626.1"/>
    <property type="molecule type" value="Genomic_DNA"/>
</dbReference>
<sequence length="51" mass="5877">MLPVSKPRPVAVRNKRTIKKREGLQLIDSLIEEKLLSEETECLLRAQFSVI</sequence>
<protein>
    <submittedName>
        <fullName evidence="1">THAP domain containing 9</fullName>
    </submittedName>
</protein>
<proteinExistence type="predicted"/>
<comment type="caution">
    <text evidence="1">The sequence shown here is derived from an EMBL/GenBank/DDBJ whole genome shotgun (WGS) entry which is preliminary data.</text>
</comment>